<evidence type="ECO:0000313" key="2">
    <source>
        <dbReference type="Proteomes" id="UP000838878"/>
    </source>
</evidence>
<accession>A0A8J9VQJ6</accession>
<sequence length="132" mass="13898">MLIDSGTFLLAIAGSLAGVRTRNTGHSGTLIARSPEPPLITATRPALTSTQTMVTMLRRSSPVTPRTLPSKIEFTDNVARWMGNGDTTYFGLVPPVTQYATRTSGDGRTLGARATALHDTGVISVNRTAGAL</sequence>
<organism evidence="1 2">
    <name type="scientific">Brenthis ino</name>
    <name type="common">lesser marbled fritillary</name>
    <dbReference type="NCBI Taxonomy" id="405034"/>
    <lineage>
        <taxon>Eukaryota</taxon>
        <taxon>Metazoa</taxon>
        <taxon>Ecdysozoa</taxon>
        <taxon>Arthropoda</taxon>
        <taxon>Hexapoda</taxon>
        <taxon>Insecta</taxon>
        <taxon>Pterygota</taxon>
        <taxon>Neoptera</taxon>
        <taxon>Endopterygota</taxon>
        <taxon>Lepidoptera</taxon>
        <taxon>Glossata</taxon>
        <taxon>Ditrysia</taxon>
        <taxon>Papilionoidea</taxon>
        <taxon>Nymphalidae</taxon>
        <taxon>Heliconiinae</taxon>
        <taxon>Argynnini</taxon>
        <taxon>Brenthis</taxon>
    </lineage>
</organism>
<feature type="non-terminal residue" evidence="1">
    <location>
        <position position="132"/>
    </location>
</feature>
<evidence type="ECO:0000313" key="1">
    <source>
        <dbReference type="EMBL" id="CAH0727448.1"/>
    </source>
</evidence>
<keyword evidence="2" id="KW-1185">Reference proteome</keyword>
<name>A0A8J9VQJ6_9NEOP</name>
<reference evidence="1" key="1">
    <citation type="submission" date="2021-12" db="EMBL/GenBank/DDBJ databases">
        <authorList>
            <person name="Martin H S."/>
        </authorList>
    </citation>
    <scope>NUCLEOTIDE SEQUENCE</scope>
</reference>
<protein>
    <submittedName>
        <fullName evidence="1">Uncharacterized protein</fullName>
    </submittedName>
</protein>
<dbReference type="OrthoDB" id="7417948at2759"/>
<gene>
    <name evidence="1" type="ORF">BINO364_LOCUS12787</name>
</gene>
<proteinExistence type="predicted"/>
<dbReference type="Proteomes" id="UP000838878">
    <property type="component" value="Chromosome 6"/>
</dbReference>
<dbReference type="EMBL" id="OV170226">
    <property type="protein sequence ID" value="CAH0727448.1"/>
    <property type="molecule type" value="Genomic_DNA"/>
</dbReference>
<dbReference type="AlphaFoldDB" id="A0A8J9VQJ6"/>